<keyword evidence="2 6" id="KW-0853">WD repeat</keyword>
<dbReference type="InterPro" id="IPR015943">
    <property type="entry name" value="WD40/YVTN_repeat-like_dom_sf"/>
</dbReference>
<organism evidence="8 9">
    <name type="scientific">Ophiocordyceps polyrhachis-furcata BCC 54312</name>
    <dbReference type="NCBI Taxonomy" id="1330021"/>
    <lineage>
        <taxon>Eukaryota</taxon>
        <taxon>Fungi</taxon>
        <taxon>Dikarya</taxon>
        <taxon>Ascomycota</taxon>
        <taxon>Pezizomycotina</taxon>
        <taxon>Sordariomycetes</taxon>
        <taxon>Hypocreomycetidae</taxon>
        <taxon>Hypocreales</taxon>
        <taxon>Ophiocordycipitaceae</taxon>
        <taxon>Ophiocordyceps</taxon>
    </lineage>
</organism>
<dbReference type="AlphaFoldDB" id="A0A367LJQ0"/>
<comment type="pathway">
    <text evidence="6">tRNA modification; N(7)-methylguanine-tRNA biosynthesis.</text>
</comment>
<keyword evidence="5 6" id="KW-0539">Nucleus</keyword>
<keyword evidence="9" id="KW-1185">Reference proteome</keyword>
<evidence type="ECO:0000256" key="3">
    <source>
        <dbReference type="ARBA" id="ARBA00022694"/>
    </source>
</evidence>
<reference evidence="8 9" key="1">
    <citation type="journal article" date="2015" name="BMC Genomics">
        <title>Insights from the genome of Ophiocordyceps polyrhachis-furcata to pathogenicity and host specificity in insect fungi.</title>
        <authorList>
            <person name="Wichadakul D."/>
            <person name="Kobmoo N."/>
            <person name="Ingsriswang S."/>
            <person name="Tangphatsornruang S."/>
            <person name="Chantasingh D."/>
            <person name="Luangsa-ard J.J."/>
            <person name="Eurwilaichitr L."/>
        </authorList>
    </citation>
    <scope>NUCLEOTIDE SEQUENCE [LARGE SCALE GENOMIC DNA]</scope>
    <source>
        <strain evidence="8 9">BCC 54312</strain>
    </source>
</reference>
<name>A0A367LJQ0_9HYPO</name>
<dbReference type="SMART" id="SM00320">
    <property type="entry name" value="WD40"/>
    <property type="match status" value="3"/>
</dbReference>
<proteinExistence type="inferred from homology"/>
<keyword evidence="3 6" id="KW-0819">tRNA processing</keyword>
<comment type="caution">
    <text evidence="8">The sequence shown here is derived from an EMBL/GenBank/DDBJ whole genome shotgun (WGS) entry which is preliminary data.</text>
</comment>
<dbReference type="Proteomes" id="UP000253664">
    <property type="component" value="Unassembled WGS sequence"/>
</dbReference>
<dbReference type="HAMAP" id="MF_03056">
    <property type="entry name" value="TRM82"/>
    <property type="match status" value="1"/>
</dbReference>
<dbReference type="OrthoDB" id="339900at2759"/>
<dbReference type="GO" id="GO:0005634">
    <property type="term" value="C:nucleus"/>
    <property type="evidence" value="ECO:0007669"/>
    <property type="project" value="UniProtKB-SubCell"/>
</dbReference>
<evidence type="ECO:0000256" key="4">
    <source>
        <dbReference type="ARBA" id="ARBA00022737"/>
    </source>
</evidence>
<dbReference type="STRING" id="1330021.A0A367LJQ0"/>
<dbReference type="GO" id="GO:0043527">
    <property type="term" value="C:tRNA methyltransferase complex"/>
    <property type="evidence" value="ECO:0007669"/>
    <property type="project" value="TreeGrafter"/>
</dbReference>
<dbReference type="InterPro" id="IPR001680">
    <property type="entry name" value="WD40_rpt"/>
</dbReference>
<dbReference type="GO" id="GO:0106004">
    <property type="term" value="P:tRNA (guanine-N7)-methylation"/>
    <property type="evidence" value="ECO:0007669"/>
    <property type="project" value="UniProtKB-UniRule"/>
</dbReference>
<feature type="region of interest" description="Disordered" evidence="7">
    <location>
        <begin position="527"/>
        <end position="546"/>
    </location>
</feature>
<evidence type="ECO:0000313" key="9">
    <source>
        <dbReference type="Proteomes" id="UP000253664"/>
    </source>
</evidence>
<feature type="region of interest" description="Disordered" evidence="7">
    <location>
        <begin position="226"/>
        <end position="267"/>
    </location>
</feature>
<dbReference type="SUPFAM" id="SSF50978">
    <property type="entry name" value="WD40 repeat-like"/>
    <property type="match status" value="1"/>
</dbReference>
<dbReference type="InterPro" id="IPR028884">
    <property type="entry name" value="Trm82"/>
</dbReference>
<dbReference type="Gene3D" id="2.130.10.10">
    <property type="entry name" value="YVTN repeat-like/Quinoprotein amine dehydrogenase"/>
    <property type="match status" value="1"/>
</dbReference>
<comment type="function">
    <text evidence="6">Required for the formation of N(7)-methylguanine at position 46 (m7G46) in tRNA. In the complex, it is required to stabilize and induce conformational changes of the catalytic subunit.</text>
</comment>
<feature type="region of interest" description="Disordered" evidence="7">
    <location>
        <begin position="34"/>
        <end position="109"/>
    </location>
</feature>
<comment type="subcellular location">
    <subcellularLocation>
        <location evidence="1 6">Nucleus</location>
    </subcellularLocation>
</comment>
<feature type="compositionally biased region" description="Basic and acidic residues" evidence="7">
    <location>
        <begin position="58"/>
        <end position="70"/>
    </location>
</feature>
<dbReference type="PANTHER" id="PTHR16288">
    <property type="entry name" value="WD40 REPEAT PROTEIN 4"/>
    <property type="match status" value="1"/>
</dbReference>
<evidence type="ECO:0000256" key="6">
    <source>
        <dbReference type="HAMAP-Rule" id="MF_03056"/>
    </source>
</evidence>
<gene>
    <name evidence="8" type="ORF">L249_6953</name>
</gene>
<dbReference type="PANTHER" id="PTHR16288:SF0">
    <property type="entry name" value="TRNA (GUANINE-N(7)-)-METHYLTRANSFERASE NON-CATALYTIC SUBUNIT WDR4"/>
    <property type="match status" value="1"/>
</dbReference>
<evidence type="ECO:0000256" key="7">
    <source>
        <dbReference type="SAM" id="MobiDB-lite"/>
    </source>
</evidence>
<keyword evidence="4 6" id="KW-0677">Repeat</keyword>
<dbReference type="EMBL" id="LKCN02000003">
    <property type="protein sequence ID" value="RCI14658.1"/>
    <property type="molecule type" value="Genomic_DNA"/>
</dbReference>
<accession>A0A367LJQ0</accession>
<dbReference type="UniPathway" id="UPA00989"/>
<dbReference type="InterPro" id="IPR036322">
    <property type="entry name" value="WD40_repeat_dom_sf"/>
</dbReference>
<evidence type="ECO:0000256" key="1">
    <source>
        <dbReference type="ARBA" id="ARBA00004123"/>
    </source>
</evidence>
<dbReference type="GO" id="GO:0005829">
    <property type="term" value="C:cytosol"/>
    <property type="evidence" value="ECO:0007669"/>
    <property type="project" value="TreeGrafter"/>
</dbReference>
<feature type="compositionally biased region" description="Basic and acidic residues" evidence="7">
    <location>
        <begin position="527"/>
        <end position="537"/>
    </location>
</feature>
<evidence type="ECO:0000256" key="5">
    <source>
        <dbReference type="ARBA" id="ARBA00023242"/>
    </source>
</evidence>
<evidence type="ECO:0000256" key="2">
    <source>
        <dbReference type="ARBA" id="ARBA00022574"/>
    </source>
</evidence>
<protein>
    <submittedName>
        <fullName evidence="8">Uncharacterized protein</fullName>
    </submittedName>
</protein>
<comment type="similarity">
    <text evidence="6">Belongs to the WD repeat TRM82 family.</text>
</comment>
<sequence length="546" mass="59476">MLKIPYNRLHVRGKILFAARSGRIHSFSLNDGKHISTWQHPDDKNADSEPPPAKRQRRNDDDDNGRRNGDNEPGNDAVEDGDEVQGGKKTKTRSGGGGGGRPVARVPDRAVVTQLTSSLDGRYVVAVSGHDKIIWVFDHDGNGNLKPLSRRTMPKRPSAIAISDPDSNIICADKFGDVYSLPLKYTPSTTDSTTARRQMKRMGKTNEPAASTLTVHSKRNLEALKNQAKQLQKKQSEEANGGDKVTTTKAAAANSSEEKEKEDEEEEEGFELSLLLGHVSMLTSLLLANDSKGRKYIITADRDEHIRISRYAPQAHVIQAFCQGHTEFVNALLVMPDFETPQLLLSAGGDHHLITWHWLSGKLLSQTSILDLARRIVPETDKVAVSGLVSLRWPSTSESEDETYILAICEDINAIFTWHLSSTGTLNRPGAIELASPPLDISVVSAADGTNPLLVVAVNPGQSEVKSLQSFRLTIGDENSSSSSSSSSRRLAVRPGLVFGDAALEADETDASPAEIRQLLYTVENLRKQTGENEGASHTDVAVSET</sequence>
<evidence type="ECO:0000313" key="8">
    <source>
        <dbReference type="EMBL" id="RCI14658.1"/>
    </source>
</evidence>